<gene>
    <name evidence="2" type="ORF">B5F17_08160</name>
</gene>
<dbReference type="Proteomes" id="UP000195897">
    <property type="component" value="Unassembled WGS sequence"/>
</dbReference>
<proteinExistence type="predicted"/>
<organism evidence="2 3">
    <name type="scientific">Butyricicoccus pullicaecorum</name>
    <dbReference type="NCBI Taxonomy" id="501571"/>
    <lineage>
        <taxon>Bacteria</taxon>
        <taxon>Bacillati</taxon>
        <taxon>Bacillota</taxon>
        <taxon>Clostridia</taxon>
        <taxon>Eubacteriales</taxon>
        <taxon>Butyricicoccaceae</taxon>
        <taxon>Butyricicoccus</taxon>
    </lineage>
</organism>
<dbReference type="AlphaFoldDB" id="A0A1Y4L9T8"/>
<dbReference type="InterPro" id="IPR053136">
    <property type="entry name" value="UTP_pyrophosphatase-like"/>
</dbReference>
<protein>
    <recommendedName>
        <fullName evidence="1">YgjP-like metallopeptidase domain-containing protein</fullName>
    </recommendedName>
</protein>
<dbReference type="Pfam" id="PF01863">
    <property type="entry name" value="YgjP-like"/>
    <property type="match status" value="1"/>
</dbReference>
<dbReference type="PANTHER" id="PTHR30399">
    <property type="entry name" value="UNCHARACTERIZED PROTEIN YGJP"/>
    <property type="match status" value="1"/>
</dbReference>
<dbReference type="EMBL" id="NFKK01000008">
    <property type="protein sequence ID" value="OUP52670.1"/>
    <property type="molecule type" value="Genomic_DNA"/>
</dbReference>
<dbReference type="CDD" id="cd07344">
    <property type="entry name" value="M48_yhfN_like"/>
    <property type="match status" value="1"/>
</dbReference>
<feature type="domain" description="YgjP-like metallopeptidase" evidence="1">
    <location>
        <begin position="76"/>
        <end position="173"/>
    </location>
</feature>
<comment type="caution">
    <text evidence="2">The sequence shown here is derived from an EMBL/GenBank/DDBJ whole genome shotgun (WGS) entry which is preliminary data.</text>
</comment>
<evidence type="ECO:0000313" key="2">
    <source>
        <dbReference type="EMBL" id="OUP52670.1"/>
    </source>
</evidence>
<dbReference type="RefSeq" id="WP_087372841.1">
    <property type="nucleotide sequence ID" value="NZ_NFKK01000008.1"/>
</dbReference>
<dbReference type="PANTHER" id="PTHR30399:SF1">
    <property type="entry name" value="UTP PYROPHOSPHATASE"/>
    <property type="match status" value="1"/>
</dbReference>
<sequence length="182" mass="21028">MILPFAYTIIRSKRKSIQIRVNAQGQVEVRGGRRLTKAQAEQVLYQHQDWVQTQIARQTARAAQRHILTADEIADLTEQAERDLPVRTAHWASRMGVQPTGVRITAAATRWGSCSAKNRICYSFRVMLLPEALRDYIVVHELSHIRQKNHSADFYAEGTRYLPDFVLRRKELRAWERAHPLG</sequence>
<accession>A0A1Y4L9T8</accession>
<evidence type="ECO:0000313" key="3">
    <source>
        <dbReference type="Proteomes" id="UP000195897"/>
    </source>
</evidence>
<dbReference type="Gene3D" id="3.30.2010.10">
    <property type="entry name" value="Metalloproteases ('zincins'), catalytic domain"/>
    <property type="match status" value="1"/>
</dbReference>
<reference evidence="3" key="1">
    <citation type="submission" date="2017-04" db="EMBL/GenBank/DDBJ databases">
        <title>Function of individual gut microbiota members based on whole genome sequencing of pure cultures obtained from chicken caecum.</title>
        <authorList>
            <person name="Medvecky M."/>
            <person name="Cejkova D."/>
            <person name="Polansky O."/>
            <person name="Karasova D."/>
            <person name="Kubasova T."/>
            <person name="Cizek A."/>
            <person name="Rychlik I."/>
        </authorList>
    </citation>
    <scope>NUCLEOTIDE SEQUENCE [LARGE SCALE GENOMIC DNA]</scope>
    <source>
        <strain evidence="3">An180</strain>
    </source>
</reference>
<name>A0A1Y4L9T8_9FIRM</name>
<evidence type="ECO:0000259" key="1">
    <source>
        <dbReference type="Pfam" id="PF01863"/>
    </source>
</evidence>
<dbReference type="InterPro" id="IPR002725">
    <property type="entry name" value="YgjP-like_metallopeptidase"/>
</dbReference>